<dbReference type="Pfam" id="PF09346">
    <property type="entry name" value="SMI1_KNR4"/>
    <property type="match status" value="1"/>
</dbReference>
<organism evidence="2 3">
    <name type="scientific">Roseateles oligotrophus</name>
    <dbReference type="NCBI Taxonomy" id="1769250"/>
    <lineage>
        <taxon>Bacteria</taxon>
        <taxon>Pseudomonadati</taxon>
        <taxon>Pseudomonadota</taxon>
        <taxon>Betaproteobacteria</taxon>
        <taxon>Burkholderiales</taxon>
        <taxon>Sphaerotilaceae</taxon>
        <taxon>Roseateles</taxon>
    </lineage>
</organism>
<dbReference type="SUPFAM" id="SSF160631">
    <property type="entry name" value="SMI1/KNR4-like"/>
    <property type="match status" value="1"/>
</dbReference>
<name>A0ABT2YMX1_9BURK</name>
<dbReference type="InterPro" id="IPR018958">
    <property type="entry name" value="Knr4/Smi1-like_dom"/>
</dbReference>
<comment type="caution">
    <text evidence="2">The sequence shown here is derived from an EMBL/GenBank/DDBJ whole genome shotgun (WGS) entry which is preliminary data.</text>
</comment>
<feature type="domain" description="Knr4/Smi1-like" evidence="1">
    <location>
        <begin position="11"/>
        <end position="132"/>
    </location>
</feature>
<keyword evidence="3" id="KW-1185">Reference proteome</keyword>
<dbReference type="Gene3D" id="3.40.1580.10">
    <property type="entry name" value="SMI1/KNR4-like"/>
    <property type="match status" value="1"/>
</dbReference>
<evidence type="ECO:0000313" key="3">
    <source>
        <dbReference type="Proteomes" id="UP001209701"/>
    </source>
</evidence>
<protein>
    <submittedName>
        <fullName evidence="2">SMI1/KNR4 family protein</fullName>
    </submittedName>
</protein>
<evidence type="ECO:0000259" key="1">
    <source>
        <dbReference type="Pfam" id="PF09346"/>
    </source>
</evidence>
<evidence type="ECO:0000313" key="2">
    <source>
        <dbReference type="EMBL" id="MCV2371418.1"/>
    </source>
</evidence>
<dbReference type="Proteomes" id="UP001209701">
    <property type="component" value="Unassembled WGS sequence"/>
</dbReference>
<feature type="non-terminal residue" evidence="2">
    <location>
        <position position="1"/>
    </location>
</feature>
<accession>A0ABT2YMX1</accession>
<reference evidence="2 3" key="1">
    <citation type="submission" date="2021-11" db="EMBL/GenBank/DDBJ databases">
        <authorList>
            <person name="Liang Q."/>
            <person name="Mou H."/>
            <person name="Liu Z."/>
        </authorList>
    </citation>
    <scope>NUCLEOTIDE SEQUENCE [LARGE SCALE GENOMIC DNA]</scope>
    <source>
        <strain evidence="2 3">CHU3</strain>
    </source>
</reference>
<proteinExistence type="predicted"/>
<sequence>ALERSNMPFDITESFILDAEREIGAALPSAYRTSMLGANGGEIETEDDSWELYPIADTSDRKRLSRTANHIIKETSLCRAWPGFPENALAIASNGGGDRLVLLKQGPVFGAAVYAWSHETAALTKVANEFSALRAL</sequence>
<dbReference type="InterPro" id="IPR037883">
    <property type="entry name" value="Knr4/Smi1-like_sf"/>
</dbReference>
<gene>
    <name evidence="2" type="ORF">LNV07_25305</name>
</gene>
<dbReference type="RefSeq" id="WP_263573997.1">
    <property type="nucleotide sequence ID" value="NZ_JAJIRN010000034.1"/>
</dbReference>
<dbReference type="EMBL" id="JAJIRN010000034">
    <property type="protein sequence ID" value="MCV2371418.1"/>
    <property type="molecule type" value="Genomic_DNA"/>
</dbReference>